<evidence type="ECO:0000313" key="2">
    <source>
        <dbReference type="Proteomes" id="UP000266673"/>
    </source>
</evidence>
<accession>A0A397UR96</accession>
<name>A0A397UR96_9GLOM</name>
<dbReference type="EMBL" id="QKWP01001102">
    <property type="protein sequence ID" value="RIB11727.1"/>
    <property type="molecule type" value="Genomic_DNA"/>
</dbReference>
<comment type="caution">
    <text evidence="1">The sequence shown here is derived from an EMBL/GenBank/DDBJ whole genome shotgun (WGS) entry which is preliminary data.</text>
</comment>
<proteinExistence type="predicted"/>
<dbReference type="AlphaFoldDB" id="A0A397UR96"/>
<evidence type="ECO:0000313" key="1">
    <source>
        <dbReference type="EMBL" id="RIB11727.1"/>
    </source>
</evidence>
<gene>
    <name evidence="1" type="ORF">C2G38_2202702</name>
</gene>
<protein>
    <submittedName>
        <fullName evidence="1">Uncharacterized protein</fullName>
    </submittedName>
</protein>
<organism evidence="1 2">
    <name type="scientific">Gigaspora rosea</name>
    <dbReference type="NCBI Taxonomy" id="44941"/>
    <lineage>
        <taxon>Eukaryota</taxon>
        <taxon>Fungi</taxon>
        <taxon>Fungi incertae sedis</taxon>
        <taxon>Mucoromycota</taxon>
        <taxon>Glomeromycotina</taxon>
        <taxon>Glomeromycetes</taxon>
        <taxon>Diversisporales</taxon>
        <taxon>Gigasporaceae</taxon>
        <taxon>Gigaspora</taxon>
    </lineage>
</organism>
<sequence length="86" mass="10081">MPSSKAQTYESHLDKFSNFYKYIQTKYNYTGKISVPYLLELTCTENVIKRKADEIDKELANSTNLILFKAKLPIRSKELDINNWTI</sequence>
<dbReference type="Proteomes" id="UP000266673">
    <property type="component" value="Unassembled WGS sequence"/>
</dbReference>
<reference evidence="1 2" key="1">
    <citation type="submission" date="2018-06" db="EMBL/GenBank/DDBJ databases">
        <title>Comparative genomics reveals the genomic features of Rhizophagus irregularis, R. cerebriforme, R. diaphanum and Gigaspora rosea, and their symbiotic lifestyle signature.</title>
        <authorList>
            <person name="Morin E."/>
            <person name="San Clemente H."/>
            <person name="Chen E.C.H."/>
            <person name="De La Providencia I."/>
            <person name="Hainaut M."/>
            <person name="Kuo A."/>
            <person name="Kohler A."/>
            <person name="Murat C."/>
            <person name="Tang N."/>
            <person name="Roy S."/>
            <person name="Loubradou J."/>
            <person name="Henrissat B."/>
            <person name="Grigoriev I.V."/>
            <person name="Corradi N."/>
            <person name="Roux C."/>
            <person name="Martin F.M."/>
        </authorList>
    </citation>
    <scope>NUCLEOTIDE SEQUENCE [LARGE SCALE GENOMIC DNA]</scope>
    <source>
        <strain evidence="1 2">DAOM 194757</strain>
    </source>
</reference>
<keyword evidence="2" id="KW-1185">Reference proteome</keyword>